<evidence type="ECO:0000256" key="2">
    <source>
        <dbReference type="ARBA" id="ARBA00009272"/>
    </source>
</evidence>
<dbReference type="GO" id="GO:0071973">
    <property type="term" value="P:bacterial-type flagellum-dependent cell motility"/>
    <property type="evidence" value="ECO:0007669"/>
    <property type="project" value="InterPro"/>
</dbReference>
<reference evidence="7" key="1">
    <citation type="journal article" date="2010" name="Stand. Genomic Sci.">
        <title>Complete genome sequence of Syntrophothermus lipocalidus type strain (TGB-C1T).</title>
        <authorList>
            <consortium name="US DOE Joint Genome Institute (JGI-PGF)"/>
            <person name="Djao O."/>
            <person name="Zhang X."/>
            <person name="Lucas S."/>
            <person name="Lapidus A."/>
            <person name="Glavina Del Rio T."/>
            <person name="Nolan M."/>
            <person name="Tice H."/>
            <person name="Cheng J."/>
            <person name="Han C."/>
            <person name="Tapia R."/>
            <person name="Goodwin L."/>
            <person name="Pitluck S."/>
            <person name="Liolios K."/>
            <person name="Ivanova N."/>
            <person name="Mavromatis K."/>
            <person name="Mikhailova N."/>
            <person name="Ovchinnikova G."/>
            <person name="Pati A."/>
            <person name="Brambilla E."/>
            <person name="Chen A."/>
            <person name="Palaniappan K."/>
            <person name="Land M."/>
            <person name="Hauser L."/>
            <person name="Chang Y."/>
            <person name="Jeffries C."/>
            <person name="Rohde M."/>
            <person name="Sikorski J."/>
            <person name="Spring S."/>
            <person name="Goker M."/>
            <person name="Detter J."/>
            <person name="Woyke T."/>
            <person name="Bristow J."/>
            <person name="Eisen J."/>
            <person name="Markowitz V."/>
            <person name="Hugenholtz P."/>
            <person name="Kyrpides N."/>
            <person name="Klenk H."/>
        </authorList>
    </citation>
    <scope>NUCLEOTIDE SEQUENCE [LARGE SCALE GENOMIC DNA]</scope>
    <source>
        <strain evidence="7">DSM 12680 / TGB-C1</strain>
    </source>
</reference>
<comment type="similarity">
    <text evidence="2 4">Belongs to the FliE family.</text>
</comment>
<dbReference type="GO" id="GO:0003774">
    <property type="term" value="F:cytoskeletal motor activity"/>
    <property type="evidence" value="ECO:0007669"/>
    <property type="project" value="InterPro"/>
</dbReference>
<evidence type="ECO:0000256" key="4">
    <source>
        <dbReference type="HAMAP-Rule" id="MF_00724"/>
    </source>
</evidence>
<dbReference type="STRING" id="643648.Slip_0952"/>
<dbReference type="OrthoDB" id="9812413at2"/>
<dbReference type="HOGENOM" id="CLU_147249_3_0_9"/>
<dbReference type="eggNOG" id="COG1677">
    <property type="taxonomic scope" value="Bacteria"/>
</dbReference>
<evidence type="ECO:0000256" key="5">
    <source>
        <dbReference type="NCBIfam" id="TIGR00205"/>
    </source>
</evidence>
<dbReference type="PRINTS" id="PR01006">
    <property type="entry name" value="FLGHOOKFLIE"/>
</dbReference>
<proteinExistence type="inferred from homology"/>
<reference evidence="6 7" key="2">
    <citation type="journal article" date="2010" name="Stand. Genomic Sci.">
        <title>Complete genome sequence of Syntrophothermus lipocalidus type strain (TGB-C1).</title>
        <authorList>
            <person name="Djao O.D."/>
            <person name="Zhang X."/>
            <person name="Lucas S."/>
            <person name="Lapidus A."/>
            <person name="Del Rio T.G."/>
            <person name="Nolan M."/>
            <person name="Tice H."/>
            <person name="Cheng J.F."/>
            <person name="Han C."/>
            <person name="Tapia R."/>
            <person name="Goodwin L."/>
            <person name="Pitluck S."/>
            <person name="Liolios K."/>
            <person name="Ivanova N."/>
            <person name="Mavromatis K."/>
            <person name="Mikhailova N."/>
            <person name="Ovchinnikova G."/>
            <person name="Pati A."/>
            <person name="Brambilla E."/>
            <person name="Chen A."/>
            <person name="Palaniappan K."/>
            <person name="Land M."/>
            <person name="Hauser L."/>
            <person name="Chang Y.J."/>
            <person name="Jeffries C.D."/>
            <person name="Rohde M."/>
            <person name="Sikorski J."/>
            <person name="Spring S."/>
            <person name="Goker M."/>
            <person name="Detter J.C."/>
            <person name="Woyke T."/>
            <person name="Bristow J."/>
            <person name="Eisen J.A."/>
            <person name="Markowitz V."/>
            <person name="Hugenholtz P."/>
            <person name="Kyrpides N.C."/>
            <person name="Klenk H.P."/>
        </authorList>
    </citation>
    <scope>NUCLEOTIDE SEQUENCE [LARGE SCALE GENOMIC DNA]</scope>
    <source>
        <strain evidence="7">DSM 12680 / TGB-C1</strain>
    </source>
</reference>
<evidence type="ECO:0000313" key="6">
    <source>
        <dbReference type="EMBL" id="ADI01731.1"/>
    </source>
</evidence>
<evidence type="ECO:0000313" key="7">
    <source>
        <dbReference type="Proteomes" id="UP000000378"/>
    </source>
</evidence>
<comment type="subcellular location">
    <subcellularLocation>
        <location evidence="1 4">Bacterial flagellum basal body</location>
    </subcellularLocation>
</comment>
<keyword evidence="6" id="KW-0282">Flagellum</keyword>
<evidence type="ECO:0000256" key="1">
    <source>
        <dbReference type="ARBA" id="ARBA00004117"/>
    </source>
</evidence>
<dbReference type="RefSeq" id="WP_013175133.1">
    <property type="nucleotide sequence ID" value="NC_014220.1"/>
</dbReference>
<keyword evidence="3 4" id="KW-0975">Bacterial flagellum</keyword>
<gene>
    <name evidence="4" type="primary">fliE</name>
    <name evidence="6" type="ordered locus">Slip_0952</name>
</gene>
<evidence type="ECO:0000256" key="3">
    <source>
        <dbReference type="ARBA" id="ARBA00023143"/>
    </source>
</evidence>
<keyword evidence="6" id="KW-0969">Cilium</keyword>
<name>D7CLZ6_SYNLT</name>
<keyword evidence="6" id="KW-0966">Cell projection</keyword>
<accession>D7CLZ6</accession>
<dbReference type="AlphaFoldDB" id="D7CLZ6"/>
<dbReference type="NCBIfam" id="TIGR00205">
    <property type="entry name" value="fliE"/>
    <property type="match status" value="1"/>
</dbReference>
<organism evidence="6 7">
    <name type="scientific">Syntrophothermus lipocalidus (strain DSM 12680 / TGB-C1)</name>
    <dbReference type="NCBI Taxonomy" id="643648"/>
    <lineage>
        <taxon>Bacteria</taxon>
        <taxon>Bacillati</taxon>
        <taxon>Bacillota</taxon>
        <taxon>Clostridia</taxon>
        <taxon>Eubacteriales</taxon>
        <taxon>Syntrophomonadaceae</taxon>
        <taxon>Syntrophothermus</taxon>
    </lineage>
</organism>
<dbReference type="KEGG" id="slp:Slip_0952"/>
<sequence length="105" mass="11471">MKIDTVTLNTLKPLQPPSWAKSGQDSASAADNSKSFSSYLKAALNEVNQLQEEAGQSALNLATGGEADVHQTMIAYEKAALALQLTIEVRNKLIEAYQEIMRMQM</sequence>
<dbReference type="GO" id="GO:0009425">
    <property type="term" value="C:bacterial-type flagellum basal body"/>
    <property type="evidence" value="ECO:0007669"/>
    <property type="project" value="UniProtKB-SubCell"/>
</dbReference>
<dbReference type="HAMAP" id="MF_00724">
    <property type="entry name" value="FliE"/>
    <property type="match status" value="1"/>
</dbReference>
<dbReference type="EMBL" id="CP002048">
    <property type="protein sequence ID" value="ADI01731.1"/>
    <property type="molecule type" value="Genomic_DNA"/>
</dbReference>
<protein>
    <recommendedName>
        <fullName evidence="4 5">Flagellar hook-basal body complex protein FliE</fullName>
    </recommendedName>
</protein>
<dbReference type="PANTHER" id="PTHR34653:SF1">
    <property type="entry name" value="FLAGELLAR HOOK-BASAL BODY COMPLEX PROTEIN FLIE"/>
    <property type="match status" value="1"/>
</dbReference>
<keyword evidence="7" id="KW-1185">Reference proteome</keyword>
<dbReference type="PANTHER" id="PTHR34653">
    <property type="match status" value="1"/>
</dbReference>
<dbReference type="Proteomes" id="UP000000378">
    <property type="component" value="Chromosome"/>
</dbReference>
<dbReference type="GO" id="GO:0005198">
    <property type="term" value="F:structural molecule activity"/>
    <property type="evidence" value="ECO:0007669"/>
    <property type="project" value="UniProtKB-UniRule"/>
</dbReference>
<dbReference type="Pfam" id="PF02049">
    <property type="entry name" value="FliE"/>
    <property type="match status" value="1"/>
</dbReference>
<dbReference type="InterPro" id="IPR001624">
    <property type="entry name" value="FliE"/>
</dbReference>